<dbReference type="Gene3D" id="3.40.640.10">
    <property type="entry name" value="Type I PLP-dependent aspartate aminotransferase-like (Major domain)"/>
    <property type="match status" value="1"/>
</dbReference>
<dbReference type="InParanoid" id="A0A263D8W3"/>
<reference evidence="1 2" key="1">
    <citation type="submission" date="2017-07" db="EMBL/GenBank/DDBJ databases">
        <title>Amycolatopsis antarcticus sp. nov., isolated from the surface of an Antarcticus brown macroalga.</title>
        <authorList>
            <person name="Wang J."/>
            <person name="Leiva S."/>
            <person name="Huang J."/>
            <person name="Huang Y."/>
        </authorList>
    </citation>
    <scope>NUCLEOTIDE SEQUENCE [LARGE SCALE GENOMIC DNA]</scope>
    <source>
        <strain evidence="1 2">AU-G6</strain>
    </source>
</reference>
<evidence type="ECO:0000313" key="1">
    <source>
        <dbReference type="EMBL" id="OZM73916.1"/>
    </source>
</evidence>
<proteinExistence type="predicted"/>
<dbReference type="OrthoDB" id="5415143at2"/>
<dbReference type="CDD" id="cd00609">
    <property type="entry name" value="AAT_like"/>
    <property type="match status" value="1"/>
</dbReference>
<dbReference type="InterPro" id="IPR015421">
    <property type="entry name" value="PyrdxlP-dep_Trfase_major"/>
</dbReference>
<dbReference type="InterPro" id="IPR015424">
    <property type="entry name" value="PyrdxlP-dep_Trfase"/>
</dbReference>
<evidence type="ECO:0008006" key="3">
    <source>
        <dbReference type="Google" id="ProtNLM"/>
    </source>
</evidence>
<protein>
    <recommendedName>
        <fullName evidence="3">GntR family transcriptional regulator</fullName>
    </recommendedName>
</protein>
<dbReference type="Proteomes" id="UP000242444">
    <property type="component" value="Unassembled WGS sequence"/>
</dbReference>
<accession>A0A263D8W3</accession>
<evidence type="ECO:0000313" key="2">
    <source>
        <dbReference type="Proteomes" id="UP000242444"/>
    </source>
</evidence>
<dbReference type="SUPFAM" id="SSF53383">
    <property type="entry name" value="PLP-dependent transferases"/>
    <property type="match status" value="1"/>
</dbReference>
<dbReference type="EMBL" id="NKYE01000003">
    <property type="protein sequence ID" value="OZM73916.1"/>
    <property type="molecule type" value="Genomic_DNA"/>
</dbReference>
<sequence length="217" mass="23733">MRRSSSPSPRASRERAALVRRGPLVIEDDYDGEFRYDRKLVGAVQALAPERVVYIGTASKTLAPALRLAWLVLPRELVDPVLAAMTAAGWRPPVLDQLVLADMIDSGAYDRHARRSRAAYRGRRDQLLGALPEGLRPAGISAGLHLVLPLPEGVSEQQVVAAARRRSLTVDGLGRQWIRAGEDRPQGLVLGYGTPARHAFAPTVDILTRTLRDVGLR</sequence>
<gene>
    <name evidence="1" type="ORF">CFN78_06390</name>
</gene>
<dbReference type="PANTHER" id="PTHR46577:SF1">
    <property type="entry name" value="HTH-TYPE TRANSCRIPTIONAL REGULATORY PROTEIN GABR"/>
    <property type="match status" value="1"/>
</dbReference>
<organism evidence="1 2">
    <name type="scientific">Amycolatopsis antarctica</name>
    <dbReference type="NCBI Taxonomy" id="1854586"/>
    <lineage>
        <taxon>Bacteria</taxon>
        <taxon>Bacillati</taxon>
        <taxon>Actinomycetota</taxon>
        <taxon>Actinomycetes</taxon>
        <taxon>Pseudonocardiales</taxon>
        <taxon>Pseudonocardiaceae</taxon>
        <taxon>Amycolatopsis</taxon>
    </lineage>
</organism>
<dbReference type="RefSeq" id="WP_094861673.1">
    <property type="nucleotide sequence ID" value="NZ_NKYE01000003.1"/>
</dbReference>
<name>A0A263D8W3_9PSEU</name>
<comment type="caution">
    <text evidence="1">The sequence shown here is derived from an EMBL/GenBank/DDBJ whole genome shotgun (WGS) entry which is preliminary data.</text>
</comment>
<dbReference type="PANTHER" id="PTHR46577">
    <property type="entry name" value="HTH-TYPE TRANSCRIPTIONAL REGULATORY PROTEIN GABR"/>
    <property type="match status" value="1"/>
</dbReference>
<dbReference type="AlphaFoldDB" id="A0A263D8W3"/>
<keyword evidence="2" id="KW-1185">Reference proteome</keyword>
<dbReference type="InterPro" id="IPR051446">
    <property type="entry name" value="HTH_trans_reg/aminotransferase"/>
</dbReference>